<proteinExistence type="predicted"/>
<dbReference type="Gene3D" id="2.60.40.150">
    <property type="entry name" value="C2 domain"/>
    <property type="match status" value="1"/>
</dbReference>
<evidence type="ECO:0000259" key="2">
    <source>
        <dbReference type="PROSITE" id="PS50004"/>
    </source>
</evidence>
<dbReference type="PANTHER" id="PTHR47263:SF1">
    <property type="entry name" value="C2 DOMAIN PROTEIN (AFU_ORTHOLOGUE AFUA_7G02350)"/>
    <property type="match status" value="1"/>
</dbReference>
<dbReference type="Gene3D" id="1.20.58.1100">
    <property type="match status" value="1"/>
</dbReference>
<dbReference type="PROSITE" id="PS51258">
    <property type="entry name" value="MHD1"/>
    <property type="match status" value="1"/>
</dbReference>
<dbReference type="InterPro" id="IPR014770">
    <property type="entry name" value="Munc13_1"/>
</dbReference>
<feature type="domain" description="C2" evidence="2">
    <location>
        <begin position="809"/>
        <end position="926"/>
    </location>
</feature>
<dbReference type="Pfam" id="PF06292">
    <property type="entry name" value="MUN"/>
    <property type="match status" value="1"/>
</dbReference>
<feature type="compositionally biased region" description="Basic and acidic residues" evidence="1">
    <location>
        <begin position="204"/>
        <end position="220"/>
    </location>
</feature>
<reference evidence="6" key="2">
    <citation type="submission" date="2013-12" db="EMBL/GenBank/DDBJ databases">
        <title>Evolution of pathogenesis and genome organization in the Tremellales.</title>
        <authorList>
            <person name="Cuomo C."/>
            <person name="Litvintseva A."/>
            <person name="Heitman J."/>
            <person name="Chen Y."/>
            <person name="Sun S."/>
            <person name="Springer D."/>
            <person name="Dromer F."/>
            <person name="Young S."/>
            <person name="Zeng Q."/>
            <person name="Chapman S."/>
            <person name="Gujja S."/>
            <person name="Saif S."/>
            <person name="Birren B."/>
        </authorList>
    </citation>
    <scope>NUCLEOTIDE SEQUENCE [LARGE SCALE GENOMIC DNA]</scope>
    <source>
        <strain evidence="6">CBS 10435</strain>
    </source>
</reference>
<dbReference type="Gene3D" id="1.10.357.50">
    <property type="match status" value="1"/>
</dbReference>
<dbReference type="InterPro" id="IPR014772">
    <property type="entry name" value="Munc13_dom-2"/>
</dbReference>
<dbReference type="InterPro" id="IPR000008">
    <property type="entry name" value="C2_dom"/>
</dbReference>
<dbReference type="Proteomes" id="UP000092583">
    <property type="component" value="Unassembled WGS sequence"/>
</dbReference>
<feature type="region of interest" description="Disordered" evidence="1">
    <location>
        <begin position="198"/>
        <end position="229"/>
    </location>
</feature>
<dbReference type="AlphaFoldDB" id="A0A1B9IUL0"/>
<dbReference type="SUPFAM" id="SSF49562">
    <property type="entry name" value="C2 domain (Calcium/lipid-binding domain, CaLB)"/>
    <property type="match status" value="1"/>
</dbReference>
<gene>
    <name evidence="5" type="ORF">L486_03615</name>
</gene>
<dbReference type="SMART" id="SM00239">
    <property type="entry name" value="C2"/>
    <property type="match status" value="1"/>
</dbReference>
<sequence>MVADQNVCLDYTIRVAYLQALLDRRSEAAATKEEEASPPLPTNHAASSRRSHDGSFLATFDLGSLMGKDSSKSPKYPEKLLKIFDSSLQRIAMGQEPKYSNQRFRRTVARFWSSTWPDKTFQRQMKESRKIEDLILAFVTTSTKTLQKDEELVDGAWKSELSLQVSLFLDLLYDCLISLGPLSPELASRLQSYRNRLKAQDATAKTDKGAEDRSKERNDPDGLSVLRKQNGNSLMGPLLDVVATLFHLQREDLQRIITNGETICTEQAALDDLKKCLKSLNTDTPYLYSPYDFADPGCWNSWRTSEVSALSQLMLSMMQSNPSLQQTADRQSPSDLSSQLDTLNLDPGEYHFTYIPPNPKATYCELLDRCLNHDLELLKSLPEDEDVSLGILSHEHVNLLQVCAARWRLPSSFRTCAFFSAIVDRYRQGDVPSACVHEAQAMVERLQTDFPASAWPKPDKELLDRTIHRRDDCFLQAVETALHCSEGYHSEEFLEAVEDWYLLNVPEEQQRHLSTITTKILDSVKSQAFNSYIDHASKLLDQEGSKTSAFALQLGSWIEKEAKKLDKRFAAPISSDIDIVPLVLQQQLTLWFRDLEDTILPQSPDNLRLNMEEMFVLYRKSCKLSDMGNAFLKDMKYVLRFPLPPLFTGLVNIWLEETALKTKGWSDQALAVDSFEPTSPNGPSSSVTDLFDSFRSAVHFLMGLNWPDEQQLAGFATRLAKIISFSVNDYCQKIEQLFAQDMRQVETVSTAAKQKAWLDKAKATLASLQGERKLQAFFNFTPQSCVKLNNIEAARQQLDQLYDQMRVDDLSAYDVAGGSVQSGYQAYLFTVKIVLAEGLTLESNNKSPDSFVILSDEHGNRYAKTRTIYDDTDPRWDESFDIPVKGSAWFMATVRHRNITGKHDLLGRSYLRLDPSQHGDLLSKDVLLPLDTRGHLLMRVAMEGERDDIQYHFGRAFRWLKRTESDMVRTFVDKMIPVLRHTLSRASIKLVIKPTINGPIDYNEALGKISAAYRSAMGSTEYTIPPTKEEKHRGPTDADIETAIHPLFDYLDTNNHTLASSLSHDAMQMVMAKLWKQILMTIEALIVPPLSDKPSRMRALGDGELDIALKWLKFLRDFFYVGGDASGVPLSTLQNAKFNEILSVRIYYDWNTDDLMEECIRGFQSTLKYRATKPSKSLLSQRNLGTIRARKSAKRALPNSSSNTEMIMRILRMRQGTQEFLAQQLQTISVVKLENPKKSRNSQSRFVR</sequence>
<evidence type="ECO:0000259" key="4">
    <source>
        <dbReference type="PROSITE" id="PS51259"/>
    </source>
</evidence>
<dbReference type="STRING" id="1331196.A0A1B9IUL0"/>
<evidence type="ECO:0000313" key="6">
    <source>
        <dbReference type="Proteomes" id="UP000092583"/>
    </source>
</evidence>
<dbReference type="EMBL" id="KI669461">
    <property type="protein sequence ID" value="OCF59114.1"/>
    <property type="molecule type" value="Genomic_DNA"/>
</dbReference>
<evidence type="ECO:0000259" key="3">
    <source>
        <dbReference type="PROSITE" id="PS51258"/>
    </source>
</evidence>
<name>A0A1B9IUL0_9TREE</name>
<dbReference type="PROSITE" id="PS51259">
    <property type="entry name" value="MHD2"/>
    <property type="match status" value="1"/>
</dbReference>
<accession>A0A1B9IUL0</accession>
<evidence type="ECO:0000313" key="5">
    <source>
        <dbReference type="EMBL" id="OCF59114.1"/>
    </source>
</evidence>
<feature type="domain" description="MHD1" evidence="3">
    <location>
        <begin position="612"/>
        <end position="734"/>
    </location>
</feature>
<dbReference type="PANTHER" id="PTHR47263">
    <property type="entry name" value="ADENYLATE CYCLASE ACTIVATION PROTEIN GIT1"/>
    <property type="match status" value="1"/>
</dbReference>
<organism evidence="5 6">
    <name type="scientific">Kwoniella mangroviensis CBS 10435</name>
    <dbReference type="NCBI Taxonomy" id="1331196"/>
    <lineage>
        <taxon>Eukaryota</taxon>
        <taxon>Fungi</taxon>
        <taxon>Dikarya</taxon>
        <taxon>Basidiomycota</taxon>
        <taxon>Agaricomycotina</taxon>
        <taxon>Tremellomycetes</taxon>
        <taxon>Tremellales</taxon>
        <taxon>Cryptococcaceae</taxon>
        <taxon>Kwoniella</taxon>
    </lineage>
</organism>
<feature type="domain" description="MHD2" evidence="4">
    <location>
        <begin position="1041"/>
        <end position="1159"/>
    </location>
</feature>
<dbReference type="InterPro" id="IPR052811">
    <property type="entry name" value="Glucose_resp_signaling"/>
</dbReference>
<keyword evidence="6" id="KW-1185">Reference proteome</keyword>
<reference evidence="5 6" key="1">
    <citation type="submission" date="2013-07" db="EMBL/GenBank/DDBJ databases">
        <title>The Genome Sequence of Kwoniella mangroviensis CBS10435.</title>
        <authorList>
            <consortium name="The Broad Institute Genome Sequencing Platform"/>
            <person name="Cuomo C."/>
            <person name="Litvintseva A."/>
            <person name="Chen Y."/>
            <person name="Heitman J."/>
            <person name="Sun S."/>
            <person name="Springer D."/>
            <person name="Dromer F."/>
            <person name="Young S.K."/>
            <person name="Zeng Q."/>
            <person name="Gargeya S."/>
            <person name="Fitzgerald M."/>
            <person name="Abouelleil A."/>
            <person name="Alvarado L."/>
            <person name="Berlin A.M."/>
            <person name="Chapman S.B."/>
            <person name="Dewar J."/>
            <person name="Goldberg J."/>
            <person name="Griggs A."/>
            <person name="Gujja S."/>
            <person name="Hansen M."/>
            <person name="Howarth C."/>
            <person name="Imamovic A."/>
            <person name="Larimer J."/>
            <person name="McCowan C."/>
            <person name="Murphy C."/>
            <person name="Pearson M."/>
            <person name="Priest M."/>
            <person name="Roberts A."/>
            <person name="Saif S."/>
            <person name="Shea T."/>
            <person name="Sykes S."/>
            <person name="Wortman J."/>
            <person name="Nusbaum C."/>
            <person name="Birren B."/>
        </authorList>
    </citation>
    <scope>NUCLEOTIDE SEQUENCE [LARGE SCALE GENOMIC DNA]</scope>
    <source>
        <strain evidence="5 6">CBS 10435</strain>
    </source>
</reference>
<dbReference type="InterPro" id="IPR010439">
    <property type="entry name" value="MUN_dom"/>
</dbReference>
<dbReference type="CDD" id="cd04043">
    <property type="entry name" value="C2_Munc13_fungal"/>
    <property type="match status" value="1"/>
</dbReference>
<dbReference type="PROSITE" id="PS50004">
    <property type="entry name" value="C2"/>
    <property type="match status" value="1"/>
</dbReference>
<dbReference type="OrthoDB" id="2015333at2759"/>
<dbReference type="InterPro" id="IPR035892">
    <property type="entry name" value="C2_domain_sf"/>
</dbReference>
<dbReference type="Pfam" id="PF00168">
    <property type="entry name" value="C2"/>
    <property type="match status" value="1"/>
</dbReference>
<evidence type="ECO:0000256" key="1">
    <source>
        <dbReference type="SAM" id="MobiDB-lite"/>
    </source>
</evidence>
<feature type="region of interest" description="Disordered" evidence="1">
    <location>
        <begin position="29"/>
        <end position="52"/>
    </location>
</feature>
<protein>
    <submittedName>
        <fullName evidence="5">Uncharacterized protein</fullName>
    </submittedName>
</protein>